<name>A0A0G1QDL7_9BACT</name>
<evidence type="ECO:0000313" key="1">
    <source>
        <dbReference type="EMBL" id="KKU15853.1"/>
    </source>
</evidence>
<evidence type="ECO:0000313" key="2">
    <source>
        <dbReference type="Proteomes" id="UP000034020"/>
    </source>
</evidence>
<reference evidence="1 2" key="1">
    <citation type="journal article" date="2015" name="Nature">
        <title>rRNA introns, odd ribosomes, and small enigmatic genomes across a large radiation of phyla.</title>
        <authorList>
            <person name="Brown C.T."/>
            <person name="Hug L.A."/>
            <person name="Thomas B.C."/>
            <person name="Sharon I."/>
            <person name="Castelle C.J."/>
            <person name="Singh A."/>
            <person name="Wilkins M.J."/>
            <person name="Williams K.H."/>
            <person name="Banfield J.F."/>
        </authorList>
    </citation>
    <scope>NUCLEOTIDE SEQUENCE [LARGE SCALE GENOMIC DNA]</scope>
</reference>
<gene>
    <name evidence="1" type="ORF">UX24_C0029G0004</name>
</gene>
<sequence length="121" mass="13512">MKAHTRRGIAYIAGRLVSGKYSTTLRDDSEGKHFSFGGEASVENGVSVYDYEQSCFIRGNSSEKSISLYHDGNANWIELTIEGNTFKGHDKDSGAFFSGTVNGDFITIYDNEHSQYFKYVL</sequence>
<dbReference type="AlphaFoldDB" id="A0A0G1QDL7"/>
<comment type="caution">
    <text evidence="1">The sequence shown here is derived from an EMBL/GenBank/DDBJ whole genome shotgun (WGS) entry which is preliminary data.</text>
</comment>
<protein>
    <submittedName>
        <fullName evidence="1">Uncharacterized protein</fullName>
    </submittedName>
</protein>
<dbReference type="EMBL" id="LCLL01000029">
    <property type="protein sequence ID" value="KKU15853.1"/>
    <property type="molecule type" value="Genomic_DNA"/>
</dbReference>
<dbReference type="Proteomes" id="UP000034020">
    <property type="component" value="Unassembled WGS sequence"/>
</dbReference>
<accession>A0A0G1QDL7</accession>
<organism evidence="1 2">
    <name type="scientific">Candidatus Giovannonibacteria bacterium GW2011_GWB1_45_9b</name>
    <dbReference type="NCBI Taxonomy" id="1618653"/>
    <lineage>
        <taxon>Bacteria</taxon>
        <taxon>Candidatus Giovannoniibacteriota</taxon>
    </lineage>
</organism>
<proteinExistence type="predicted"/>